<feature type="compositionally biased region" description="Basic and acidic residues" evidence="1">
    <location>
        <begin position="7"/>
        <end position="16"/>
    </location>
</feature>
<dbReference type="eggNOG" id="ENOG50334M6">
    <property type="taxonomic scope" value="Bacteria"/>
</dbReference>
<gene>
    <name evidence="2" type="ORF">Bccel_2465</name>
</gene>
<dbReference type="EMBL" id="LGTC01000001">
    <property type="protein sequence ID" value="KNY27197.1"/>
    <property type="molecule type" value="Genomic_DNA"/>
</dbReference>
<dbReference type="STRING" id="398512.Bccel_2465"/>
<feature type="region of interest" description="Disordered" evidence="1">
    <location>
        <begin position="1"/>
        <end position="51"/>
    </location>
</feature>
<dbReference type="PATRIC" id="fig|398512.5.peg.2570"/>
<evidence type="ECO:0000256" key="1">
    <source>
        <dbReference type="SAM" id="MobiDB-lite"/>
    </source>
</evidence>
<dbReference type="AlphaFoldDB" id="A0A0L6JPC3"/>
<evidence type="ECO:0000313" key="2">
    <source>
        <dbReference type="EMBL" id="KNY27197.1"/>
    </source>
</evidence>
<accession>A0A0L6JPC3</accession>
<evidence type="ECO:0000313" key="3">
    <source>
        <dbReference type="Proteomes" id="UP000036923"/>
    </source>
</evidence>
<dbReference type="RefSeq" id="WP_162838931.1">
    <property type="nucleotide sequence ID" value="NZ_JQKC01000029.1"/>
</dbReference>
<reference evidence="3" key="1">
    <citation type="submission" date="2015-07" db="EMBL/GenBank/DDBJ databases">
        <title>Near-Complete Genome Sequence of the Cellulolytic Bacterium Bacteroides (Pseudobacteroides) cellulosolvens ATCC 35603.</title>
        <authorList>
            <person name="Dassa B."/>
            <person name="Utturkar S.M."/>
            <person name="Klingeman D.M."/>
            <person name="Hurt R.A."/>
            <person name="Keller M."/>
            <person name="Xu J."/>
            <person name="Reddy Y.H.K."/>
            <person name="Borovok I."/>
            <person name="Grinberg I.R."/>
            <person name="Lamed R."/>
            <person name="Zhivin O."/>
            <person name="Bayer E.A."/>
            <person name="Brown S.D."/>
        </authorList>
    </citation>
    <scope>NUCLEOTIDE SEQUENCE [LARGE SCALE GENOMIC DNA]</scope>
    <source>
        <strain evidence="3">DSM 2933</strain>
    </source>
</reference>
<comment type="caution">
    <text evidence="2">The sequence shown here is derived from an EMBL/GenBank/DDBJ whole genome shotgun (WGS) entry which is preliminary data.</text>
</comment>
<organism evidence="2 3">
    <name type="scientific">Pseudobacteroides cellulosolvens ATCC 35603 = DSM 2933</name>
    <dbReference type="NCBI Taxonomy" id="398512"/>
    <lineage>
        <taxon>Bacteria</taxon>
        <taxon>Bacillati</taxon>
        <taxon>Bacillota</taxon>
        <taxon>Clostridia</taxon>
        <taxon>Eubacteriales</taxon>
        <taxon>Oscillospiraceae</taxon>
        <taxon>Pseudobacteroides</taxon>
    </lineage>
</organism>
<keyword evidence="3" id="KW-1185">Reference proteome</keyword>
<dbReference type="Proteomes" id="UP000036923">
    <property type="component" value="Unassembled WGS sequence"/>
</dbReference>
<sequence>MAKAGMRRPDPREPHGTENTQKMHIPKNDVAPVPEIQGKAKYGNKKVDEKS</sequence>
<proteinExistence type="predicted"/>
<protein>
    <submittedName>
        <fullName evidence="2">Uncharacterized protein</fullName>
    </submittedName>
</protein>
<name>A0A0L6JPC3_9FIRM</name>